<gene>
    <name evidence="3" type="ORF">BKN37_10795</name>
</gene>
<evidence type="ECO:0000256" key="1">
    <source>
        <dbReference type="SAM" id="MobiDB-lite"/>
    </source>
</evidence>
<comment type="caution">
    <text evidence="3">The sequence shown here is derived from an EMBL/GenBank/DDBJ whole genome shotgun (WGS) entry which is preliminary data.</text>
</comment>
<dbReference type="Proteomes" id="UP000179734">
    <property type="component" value="Unassembled WGS sequence"/>
</dbReference>
<keyword evidence="4" id="KW-1185">Reference proteome</keyword>
<proteinExistence type="predicted"/>
<name>A0A1S1NJV5_9MYCO</name>
<evidence type="ECO:0000313" key="3">
    <source>
        <dbReference type="EMBL" id="OHV04263.1"/>
    </source>
</evidence>
<dbReference type="Pfam" id="PF02720">
    <property type="entry name" value="DUF222"/>
    <property type="match status" value="1"/>
</dbReference>
<reference evidence="3 4" key="1">
    <citation type="submission" date="2016-10" db="EMBL/GenBank/DDBJ databases">
        <title>Genome sequence of Mycobacterium talmonii.</title>
        <authorList>
            <person name="Greninger A.L."/>
            <person name="Elliott B."/>
            <person name="Vasireddy S."/>
            <person name="Vasireddy R."/>
        </authorList>
    </citation>
    <scope>NUCLEOTIDE SEQUENCE [LARGE SCALE GENOMIC DNA]</scope>
    <source>
        <strain evidence="4">NE-TNMC-100812</strain>
    </source>
</reference>
<feature type="region of interest" description="Disordered" evidence="1">
    <location>
        <begin position="443"/>
        <end position="468"/>
    </location>
</feature>
<feature type="compositionally biased region" description="Basic and acidic residues" evidence="1">
    <location>
        <begin position="451"/>
        <end position="468"/>
    </location>
</feature>
<dbReference type="RefSeq" id="WP_071025379.1">
    <property type="nucleotide sequence ID" value="NZ_MLQM01000045.1"/>
</dbReference>
<dbReference type="EMBL" id="MLQM01000045">
    <property type="protein sequence ID" value="OHV04263.1"/>
    <property type="molecule type" value="Genomic_DNA"/>
</dbReference>
<dbReference type="SMART" id="SM00507">
    <property type="entry name" value="HNHc"/>
    <property type="match status" value="1"/>
</dbReference>
<feature type="domain" description="HNH nuclease" evidence="2">
    <location>
        <begin position="370"/>
        <end position="422"/>
    </location>
</feature>
<sequence>MAHTDQVQLPAQAARAQIRADLDLIDAAHARLRAADTDLVGNAFRVEMADRLETQHRLNRGLSYRVFGEIADPADGPLDPALPPALSIQDLLWKRLRIPRPEIRRRFRLAARICPRRSLTGPPLPPQLPELAAAVAAGHLGDDHITAITKALDHLPTTTTPDQRDTAQHALVGHAKHQDAPFVTAVGNAIRDVINPDGDYTDDDRARRRSLTLGPQGPDGMSRLTGCLDPETRAYLEAIFAAVRPGHHQPNTPTDGAQPRDLRTAAQRRHDALKLALRHALQTQGLGTHRGIPLTVIATTTLADLNQAIHAMSDPTIPMPPPARTGGGSRLPMRDLIRMAANSIHYLAVFDNHSHRPLYLGRSRRIATLDQRIICYARDRGCTRPNCTEPGYHCEVHHANDWSKGGRTNADELHFACGGDHTGATNGHYTTTITNTGRLAWTDGTTPPEINHLHHPEELLHNNDDDDP</sequence>
<evidence type="ECO:0000259" key="2">
    <source>
        <dbReference type="SMART" id="SM00507"/>
    </source>
</evidence>
<evidence type="ECO:0000313" key="4">
    <source>
        <dbReference type="Proteomes" id="UP000179734"/>
    </source>
</evidence>
<dbReference type="InterPro" id="IPR003870">
    <property type="entry name" value="DUF222"/>
</dbReference>
<protein>
    <submittedName>
        <fullName evidence="3">HNH nuclease</fullName>
    </submittedName>
</protein>
<dbReference type="AlphaFoldDB" id="A0A1S1NJV5"/>
<accession>A0A1S1NJV5</accession>
<feature type="region of interest" description="Disordered" evidence="1">
    <location>
        <begin position="195"/>
        <end position="223"/>
    </location>
</feature>
<organism evidence="3 4">
    <name type="scientific">Mycobacterium talmoniae</name>
    <dbReference type="NCBI Taxonomy" id="1858794"/>
    <lineage>
        <taxon>Bacteria</taxon>
        <taxon>Bacillati</taxon>
        <taxon>Actinomycetota</taxon>
        <taxon>Actinomycetes</taxon>
        <taxon>Mycobacteriales</taxon>
        <taxon>Mycobacteriaceae</taxon>
        <taxon>Mycobacterium</taxon>
    </lineage>
</organism>
<dbReference type="InterPro" id="IPR003615">
    <property type="entry name" value="HNH_nuc"/>
</dbReference>